<dbReference type="KEGG" id="rme:Rmet_6492"/>
<gene>
    <name evidence="1" type="ordered locus">Rmet_6492</name>
</gene>
<name>D3DXT0_CUPMC</name>
<proteinExistence type="predicted"/>
<dbReference type="Proteomes" id="UP000002429">
    <property type="component" value="Chromosome"/>
</dbReference>
<dbReference type="HOGENOM" id="CLU_3295403_0_0_4"/>
<sequence>MSRGGQAASFIHGIAQRLCDNNTIIEGVINGIGATGTSSR</sequence>
<organism evidence="1 2">
    <name type="scientific">Cupriavidus metallidurans (strain ATCC 43123 / DSM 2839 / NBRC 102507 / CH34)</name>
    <name type="common">Ralstonia metallidurans</name>
    <dbReference type="NCBI Taxonomy" id="266264"/>
    <lineage>
        <taxon>Bacteria</taxon>
        <taxon>Pseudomonadati</taxon>
        <taxon>Pseudomonadota</taxon>
        <taxon>Betaproteobacteria</taxon>
        <taxon>Burkholderiales</taxon>
        <taxon>Burkholderiaceae</taxon>
        <taxon>Cupriavidus</taxon>
    </lineage>
</organism>
<dbReference type="EMBL" id="CP000352">
    <property type="protein sequence ID" value="ADC45100.1"/>
    <property type="molecule type" value="Genomic_DNA"/>
</dbReference>
<reference evidence="2" key="1">
    <citation type="journal article" date="2010" name="PLoS ONE">
        <title>The complete genome sequence of Cupriavidus metallidurans strain CH34, a master survivalist in harsh and anthropogenic environments.</title>
        <authorList>
            <person name="Janssen P.J."/>
            <person name="Van Houdt R."/>
            <person name="Moors H."/>
            <person name="Monsieurs P."/>
            <person name="Morin N."/>
            <person name="Michaux A."/>
            <person name="Benotmane M.A."/>
            <person name="Leys N."/>
            <person name="Vallaeys T."/>
            <person name="Lapidus A."/>
            <person name="Monchy S."/>
            <person name="Medigue C."/>
            <person name="Taghavi S."/>
            <person name="McCorkle S."/>
            <person name="Dunn J."/>
            <person name="van der Lelie D."/>
            <person name="Mergeay M."/>
        </authorList>
    </citation>
    <scope>NUCLEOTIDE SEQUENCE [LARGE SCALE GENOMIC DNA]</scope>
    <source>
        <strain evidence="2">ATCC 43123 / DSM 2839 / NBRC 102507 / CH34</strain>
    </source>
</reference>
<evidence type="ECO:0000313" key="1">
    <source>
        <dbReference type="EMBL" id="ADC45100.1"/>
    </source>
</evidence>
<dbReference type="AlphaFoldDB" id="D3DXT0"/>
<keyword evidence="2" id="KW-1185">Reference proteome</keyword>
<protein>
    <submittedName>
        <fullName evidence="1">Uncharacterized protein</fullName>
    </submittedName>
</protein>
<evidence type="ECO:0000313" key="2">
    <source>
        <dbReference type="Proteomes" id="UP000002429"/>
    </source>
</evidence>
<accession>D3DXT0</accession>